<proteinExistence type="predicted"/>
<protein>
    <submittedName>
        <fullName evidence="2">Protein serine threonine phosphatase 2C</fullName>
    </submittedName>
</protein>
<dbReference type="InterPro" id="IPR001932">
    <property type="entry name" value="PPM-type_phosphatase-like_dom"/>
</dbReference>
<dbReference type="Gene3D" id="3.60.40.10">
    <property type="entry name" value="PPM-type phosphatase domain"/>
    <property type="match status" value="1"/>
</dbReference>
<dbReference type="EMBL" id="JACAZI010000010">
    <property type="protein sequence ID" value="KAF7350268.1"/>
    <property type="molecule type" value="Genomic_DNA"/>
</dbReference>
<dbReference type="SMART" id="SM00332">
    <property type="entry name" value="PP2Cc"/>
    <property type="match status" value="1"/>
</dbReference>
<comment type="caution">
    <text evidence="2">The sequence shown here is derived from an EMBL/GenBank/DDBJ whole genome shotgun (WGS) entry which is preliminary data.</text>
</comment>
<evidence type="ECO:0000313" key="2">
    <source>
        <dbReference type="EMBL" id="KAF7350268.1"/>
    </source>
</evidence>
<dbReference type="PANTHER" id="PTHR13832:SF792">
    <property type="entry name" value="GM14286P"/>
    <property type="match status" value="1"/>
</dbReference>
<dbReference type="GO" id="GO:0005739">
    <property type="term" value="C:mitochondrion"/>
    <property type="evidence" value="ECO:0007669"/>
    <property type="project" value="TreeGrafter"/>
</dbReference>
<dbReference type="PANTHER" id="PTHR13832">
    <property type="entry name" value="PROTEIN PHOSPHATASE 2C"/>
    <property type="match status" value="1"/>
</dbReference>
<dbReference type="InterPro" id="IPR015655">
    <property type="entry name" value="PP2C"/>
</dbReference>
<dbReference type="Pfam" id="PF00481">
    <property type="entry name" value="PP2C"/>
    <property type="match status" value="1"/>
</dbReference>
<reference evidence="2" key="1">
    <citation type="submission" date="2020-05" db="EMBL/GenBank/DDBJ databases">
        <title>Mycena genomes resolve the evolution of fungal bioluminescence.</title>
        <authorList>
            <person name="Tsai I.J."/>
        </authorList>
    </citation>
    <scope>NUCLEOTIDE SEQUENCE</scope>
    <source>
        <strain evidence="2">CCC161011</strain>
    </source>
</reference>
<evidence type="ECO:0000259" key="1">
    <source>
        <dbReference type="PROSITE" id="PS51746"/>
    </source>
</evidence>
<name>A0A8H6XXU0_9AGAR</name>
<keyword evidence="3" id="KW-1185">Reference proteome</keyword>
<gene>
    <name evidence="2" type="ORF">MVEN_01330800</name>
</gene>
<feature type="domain" description="PPM-type phosphatase" evidence="1">
    <location>
        <begin position="14"/>
        <end position="365"/>
    </location>
</feature>
<dbReference type="AlphaFoldDB" id="A0A8H6XXU0"/>
<sequence length="366" mass="41404">MDSITGSVDMISDGTLPTSYIYRAELPSKGEDRTVVLPCEHGIIIAIFDGHCGSQLSEFAAEKLPVLLSERLRENVDVEAVMRDTIQDFDRSLLLPVLALFDENENWSDPKWLDTEREVYPRIGCTSKDERYKAGIRATVGSTALIAFLDRQRKHLWVASLGDCDAVCGRRKDDKWTQIFLSERYNCDNPDEIQRLGREHPNEPHVIQDDSLLGTLRVTRALGDHQLKAPFFMATRVLPHFSPARLEPSEILDWGVWTPPYMLSTPSIRHHDVLPGDLLLFASDGLRDVIHFPDERKFDIVLSLADGNVGHDIPLGHECIPAQEGDNVAQRVIANVLFGTDDRKRARELDKRTYRDDISLVIISLK</sequence>
<evidence type="ECO:0000313" key="3">
    <source>
        <dbReference type="Proteomes" id="UP000620124"/>
    </source>
</evidence>
<dbReference type="Proteomes" id="UP000620124">
    <property type="component" value="Unassembled WGS sequence"/>
</dbReference>
<organism evidence="2 3">
    <name type="scientific">Mycena venus</name>
    <dbReference type="NCBI Taxonomy" id="2733690"/>
    <lineage>
        <taxon>Eukaryota</taxon>
        <taxon>Fungi</taxon>
        <taxon>Dikarya</taxon>
        <taxon>Basidiomycota</taxon>
        <taxon>Agaricomycotina</taxon>
        <taxon>Agaricomycetes</taxon>
        <taxon>Agaricomycetidae</taxon>
        <taxon>Agaricales</taxon>
        <taxon>Marasmiineae</taxon>
        <taxon>Mycenaceae</taxon>
        <taxon>Mycena</taxon>
    </lineage>
</organism>
<dbReference type="GO" id="GO:0004741">
    <property type="term" value="F:[pyruvate dehydrogenase (acetyl-transferring)]-phosphatase activity"/>
    <property type="evidence" value="ECO:0007669"/>
    <property type="project" value="TreeGrafter"/>
</dbReference>
<dbReference type="OrthoDB" id="19329at2759"/>
<dbReference type="SUPFAM" id="SSF81606">
    <property type="entry name" value="PP2C-like"/>
    <property type="match status" value="1"/>
</dbReference>
<dbReference type="InterPro" id="IPR036457">
    <property type="entry name" value="PPM-type-like_dom_sf"/>
</dbReference>
<dbReference type="CDD" id="cd00143">
    <property type="entry name" value="PP2Cc"/>
    <property type="match status" value="1"/>
</dbReference>
<dbReference type="PROSITE" id="PS51746">
    <property type="entry name" value="PPM_2"/>
    <property type="match status" value="1"/>
</dbReference>
<accession>A0A8H6XXU0</accession>